<dbReference type="Pfam" id="PF26078">
    <property type="entry name" value="Baseplate_J_M"/>
    <property type="match status" value="1"/>
</dbReference>
<dbReference type="InterPro" id="IPR052726">
    <property type="entry name" value="Phage_Baseplate_Hub"/>
</dbReference>
<dbReference type="Pfam" id="PF26079">
    <property type="entry name" value="Baseplate_J_C"/>
    <property type="match status" value="1"/>
</dbReference>
<dbReference type="RefSeq" id="WP_212562570.1">
    <property type="nucleotide sequence ID" value="NZ_SPSG02000007.1"/>
</dbReference>
<dbReference type="InterPro" id="IPR058530">
    <property type="entry name" value="Baseplate_J-like_C"/>
</dbReference>
<sequence length="311" mass="33175">MSGAIDLSQLPAPVVVEPLDFDTTLAQRKQQLIALFPPEQQEAVARTLSLESDPSVKLLELSTYLENTLRQRVNEAAQANMLALATGADLDNLAANFDVRRLLITPEDTTTTPPTPAVMETDTALRLRTQQAMEALSVAGPAEAYEYFARSADGKVADAKAISPSPACVTVSILSAEGDGTADPALLATVSAALNNQDRRPIADRVTVQSAQIVEYQIDAVLVLADGPQAEVVQTDALTRLNAYTAERHRIGRPIYREKIVGVLNSDGVENIILNAPTDDIIISDTQAANCTHTNIQTKRTGYAPGGGSSE</sequence>
<reference evidence="3" key="1">
    <citation type="submission" date="2019-03" db="EMBL/GenBank/DDBJ databases">
        <title>Serratia marcescens strain N2 draft genome.</title>
        <authorList>
            <person name="Yassin A."/>
            <person name="El-Kenawy N."/>
            <person name="Youssef N.H."/>
        </authorList>
    </citation>
    <scope>NUCLEOTIDE SEQUENCE [LARGE SCALE GENOMIC DNA]</scope>
    <source>
        <strain evidence="3">N2</strain>
    </source>
</reference>
<dbReference type="InterPro" id="IPR014507">
    <property type="entry name" value="Baseplate_assembly_J_pred"/>
</dbReference>
<feature type="domain" description="Baseplate J-like central" evidence="1">
    <location>
        <begin position="138"/>
        <end position="209"/>
    </location>
</feature>
<organism evidence="3">
    <name type="scientific">Serratia marcescens</name>
    <dbReference type="NCBI Taxonomy" id="615"/>
    <lineage>
        <taxon>Bacteria</taxon>
        <taxon>Pseudomonadati</taxon>
        <taxon>Pseudomonadota</taxon>
        <taxon>Gammaproteobacteria</taxon>
        <taxon>Enterobacterales</taxon>
        <taxon>Yersiniaceae</taxon>
        <taxon>Serratia</taxon>
    </lineage>
</organism>
<evidence type="ECO:0000313" key="3">
    <source>
        <dbReference type="EMBL" id="TFV13980.1"/>
    </source>
</evidence>
<dbReference type="AlphaFoldDB" id="A0A9X8YQQ7"/>
<proteinExistence type="predicted"/>
<feature type="domain" description="Baseplate J-like C-terminal" evidence="2">
    <location>
        <begin position="216"/>
        <end position="292"/>
    </location>
</feature>
<comment type="caution">
    <text evidence="3">The sequence shown here is derived from an EMBL/GenBank/DDBJ whole genome shotgun (WGS) entry which is preliminary data.</text>
</comment>
<gene>
    <name evidence="3" type="ORF">E0L31_08790</name>
</gene>
<evidence type="ECO:0000259" key="1">
    <source>
        <dbReference type="Pfam" id="PF26078"/>
    </source>
</evidence>
<accession>A0A9X8YQQ7</accession>
<dbReference type="InterPro" id="IPR058531">
    <property type="entry name" value="Baseplate_J_M"/>
</dbReference>
<protein>
    <submittedName>
        <fullName evidence="3">Baseplate assembly protein</fullName>
    </submittedName>
</protein>
<dbReference type="PIRSF" id="PIRSF020481">
    <property type="entry name" value="BAP"/>
    <property type="match status" value="1"/>
</dbReference>
<dbReference type="EMBL" id="SPSG01001095">
    <property type="protein sequence ID" value="TFV13980.1"/>
    <property type="molecule type" value="Genomic_DNA"/>
</dbReference>
<evidence type="ECO:0000259" key="2">
    <source>
        <dbReference type="Pfam" id="PF26079"/>
    </source>
</evidence>
<name>A0A9X8YQQ7_SERMA</name>
<dbReference type="PANTHER" id="PTHR35862">
    <property type="entry name" value="FELS-2 PROPHAGE PROTEIN"/>
    <property type="match status" value="1"/>
</dbReference>
<dbReference type="PANTHER" id="PTHR35862:SF1">
    <property type="entry name" value="FELS-2 PROPHAGE PROTEIN"/>
    <property type="match status" value="1"/>
</dbReference>